<keyword evidence="3" id="KW-0813">Transport</keyword>
<comment type="subcellular location">
    <subcellularLocation>
        <location evidence="1">Membrane</location>
        <topology evidence="1">Multi-pass membrane protein</topology>
    </subcellularLocation>
</comment>
<name>A0A2H4UTJ9_9VIRU</name>
<evidence type="ECO:0000256" key="7">
    <source>
        <dbReference type="ARBA" id="ARBA00023136"/>
    </source>
</evidence>
<keyword evidence="7 8" id="KW-0472">Membrane</keyword>
<reference evidence="9" key="1">
    <citation type="journal article" date="2017" name="Elife">
        <title>The kinetoplastid-infecting Bodo saltans virus (BsV), a window into the most abundant giant viruses in the sea.</title>
        <authorList>
            <person name="Deeg C.M."/>
            <person name="Chow C.-E.T."/>
            <person name="Suttle C.A."/>
        </authorList>
    </citation>
    <scope>NUCLEOTIDE SEQUENCE</scope>
    <source>
        <strain evidence="9">NG1</strain>
    </source>
</reference>
<keyword evidence="6 8" id="KW-1133">Transmembrane helix</keyword>
<keyword evidence="10" id="KW-1185">Reference proteome</keyword>
<dbReference type="InterPro" id="IPR023395">
    <property type="entry name" value="MCP_dom_sf"/>
</dbReference>
<evidence type="ECO:0000256" key="2">
    <source>
        <dbReference type="ARBA" id="ARBA00006375"/>
    </source>
</evidence>
<evidence type="ECO:0000313" key="9">
    <source>
        <dbReference type="EMBL" id="ATZ80177.1"/>
    </source>
</evidence>
<evidence type="ECO:0000256" key="4">
    <source>
        <dbReference type="ARBA" id="ARBA00022692"/>
    </source>
</evidence>
<feature type="transmembrane region" description="Helical" evidence="8">
    <location>
        <begin position="140"/>
        <end position="163"/>
    </location>
</feature>
<dbReference type="GO" id="GO:0016020">
    <property type="term" value="C:membrane"/>
    <property type="evidence" value="ECO:0007669"/>
    <property type="project" value="UniProtKB-SubCell"/>
</dbReference>
<dbReference type="SUPFAM" id="SSF103506">
    <property type="entry name" value="Mitochondrial carrier"/>
    <property type="match status" value="1"/>
</dbReference>
<evidence type="ECO:0000256" key="6">
    <source>
        <dbReference type="ARBA" id="ARBA00022989"/>
    </source>
</evidence>
<evidence type="ECO:0000256" key="1">
    <source>
        <dbReference type="ARBA" id="ARBA00004141"/>
    </source>
</evidence>
<dbReference type="Pfam" id="PF00153">
    <property type="entry name" value="Mito_carr"/>
    <property type="match status" value="1"/>
</dbReference>
<keyword evidence="4 8" id="KW-0812">Transmembrane</keyword>
<evidence type="ECO:0000256" key="8">
    <source>
        <dbReference type="SAM" id="Phobius"/>
    </source>
</evidence>
<accession>A0A2H4UTJ9</accession>
<protein>
    <submittedName>
        <fullName evidence="9">Mitochondrial carrier protein</fullName>
    </submittedName>
</protein>
<gene>
    <name evidence="9" type="ORF">BMW23_0117</name>
</gene>
<feature type="transmembrane region" description="Helical" evidence="8">
    <location>
        <begin position="60"/>
        <end position="82"/>
    </location>
</feature>
<organism evidence="9">
    <name type="scientific">Bodo saltans virus</name>
    <dbReference type="NCBI Taxonomy" id="2024608"/>
    <lineage>
        <taxon>Viruses</taxon>
        <taxon>Varidnaviria</taxon>
        <taxon>Bamfordvirae</taxon>
        <taxon>Nucleocytoviricota</taxon>
        <taxon>Megaviricetes</taxon>
        <taxon>Imitervirales</taxon>
        <taxon>Mimiviridae</taxon>
        <taxon>Klosneuvirinae</taxon>
        <taxon>Theiavirus</taxon>
        <taxon>Theiavirus salishense</taxon>
    </lineage>
</organism>
<dbReference type="Proteomes" id="UP000240325">
    <property type="component" value="Segment"/>
</dbReference>
<comment type="similarity">
    <text evidence="2">Belongs to the mitochondrial carrier (TC 2.A.29) family.</text>
</comment>
<feature type="transmembrane region" description="Helical" evidence="8">
    <location>
        <begin position="169"/>
        <end position="188"/>
    </location>
</feature>
<dbReference type="Gene3D" id="1.50.40.10">
    <property type="entry name" value="Mitochondrial carrier domain"/>
    <property type="match status" value="1"/>
</dbReference>
<dbReference type="PROSITE" id="PS50920">
    <property type="entry name" value="SOLCAR"/>
    <property type="match status" value="2"/>
</dbReference>
<evidence type="ECO:0000313" key="10">
    <source>
        <dbReference type="Proteomes" id="UP000240325"/>
    </source>
</evidence>
<dbReference type="PANTHER" id="PTHR45667">
    <property type="entry name" value="S-ADENOSYLMETHIONINE MITOCHONDRIAL CARRIER PROTEIN"/>
    <property type="match status" value="1"/>
</dbReference>
<evidence type="ECO:0000256" key="3">
    <source>
        <dbReference type="ARBA" id="ARBA00022448"/>
    </source>
</evidence>
<sequence length="247" mass="28485">MKMTTEIERYKKAAFFAFGNIAAEIISQPLYSIKTNYQTSNDKSITNAAKKIYNTKGILGFYNAISTAIFARIVSAFIKFLIYGELKYYRNTQDDDILNNMLNGVLCGSISSIFVHPIDTVTNNLQRFKNIKTINFSIKMLYGGFSQTLLRNAMLYSILFPLFDYCNHMTNNVILACIMTSLTSSTILQPVEYIRTRYMAGMYEKTWSNYNYKILFKGWRITTLANISHFTLAMSIAKFMNEKYINF</sequence>
<proteinExistence type="inferred from homology"/>
<keyword evidence="5" id="KW-0677">Repeat</keyword>
<evidence type="ECO:0000256" key="5">
    <source>
        <dbReference type="ARBA" id="ARBA00022737"/>
    </source>
</evidence>
<dbReference type="InterPro" id="IPR018108">
    <property type="entry name" value="MCP_transmembrane"/>
</dbReference>
<dbReference type="EMBL" id="MF782455">
    <property type="protein sequence ID" value="ATZ80177.1"/>
    <property type="molecule type" value="Genomic_DNA"/>
</dbReference>
<feature type="transmembrane region" description="Helical" evidence="8">
    <location>
        <begin position="102"/>
        <end position="119"/>
    </location>
</feature>